<dbReference type="Proteomes" id="UP000000460">
    <property type="component" value="Segment"/>
</dbReference>
<keyword evidence="2" id="KW-1185">Reference proteome</keyword>
<organism evidence="1 2">
    <name type="scientific">Caulobacter phage CcrSwift</name>
    <dbReference type="NCBI Taxonomy" id="2927984"/>
    <lineage>
        <taxon>Viruses</taxon>
        <taxon>Duplodnaviria</taxon>
        <taxon>Heunggongvirae</taxon>
        <taxon>Uroviricota</taxon>
        <taxon>Caudoviricetes</taxon>
        <taxon>Jeanschmidtviridae</taxon>
        <taxon>Shapirovirus</taxon>
        <taxon>Shapirovirus swift</taxon>
    </lineage>
</organism>
<reference evidence="1 2" key="1">
    <citation type="journal article" date="2012" name="BMC Genomics">
        <title>The Caulobacter crescentus phage phiCbK: genomics of a canonical phage.</title>
        <authorList>
            <person name="Gill J.J."/>
            <person name="Berry J.D."/>
            <person name="Russell W.K."/>
            <person name="Lessor L."/>
            <person name="Escobar Garcia D.A."/>
            <person name="Hernandez D."/>
            <person name="Kane A."/>
            <person name="Keene J."/>
            <person name="Maddox M."/>
            <person name="Martin R."/>
            <person name="Mohan S."/>
            <person name="Thorn A.M."/>
            <person name="Russell D.H."/>
            <person name="Young R."/>
        </authorList>
    </citation>
    <scope>NUCLEOTIDE SEQUENCE [LARGE SCALE GENOMIC DNA]</scope>
</reference>
<dbReference type="RefSeq" id="YP_006990019.1">
    <property type="nucleotide sequence ID" value="NC_019411.1"/>
</dbReference>
<evidence type="ECO:0000313" key="1">
    <source>
        <dbReference type="EMBL" id="AFU88604.1"/>
    </source>
</evidence>
<dbReference type="KEGG" id="vg:13996821"/>
<dbReference type="GeneID" id="13996821"/>
<accession>K4JTB6</accession>
<gene>
    <name evidence="1" type="ORF">CcrSwift_gp286</name>
</gene>
<protein>
    <submittedName>
        <fullName evidence="1">Uncharacterized protein</fullName>
    </submittedName>
</protein>
<dbReference type="EMBL" id="JX100809">
    <property type="protein sequence ID" value="AFU88604.1"/>
    <property type="molecule type" value="Genomic_DNA"/>
</dbReference>
<sequence length="100" mass="10701">MSDHDACLTNWVLCDAPGGGLVVIGEIMADKRGRWPDGRLIHTSLLQAKAEAVAPGAVVATLNSRYILGRKAEEITVRHFVGAMLARVAIRPLDNTLAPT</sequence>
<name>K4JTB6_9CAUD</name>
<proteinExistence type="predicted"/>
<evidence type="ECO:0000313" key="2">
    <source>
        <dbReference type="Proteomes" id="UP000000460"/>
    </source>
</evidence>